<keyword evidence="3" id="KW-1185">Reference proteome</keyword>
<proteinExistence type="predicted"/>
<reference evidence="2 3" key="1">
    <citation type="submission" date="2018-09" db="EMBL/GenBank/DDBJ databases">
        <authorList>
            <person name="Tagini F."/>
        </authorList>
    </citation>
    <scope>NUCLEOTIDE SEQUENCE [LARGE SCALE GENOMIC DNA]</scope>
    <source>
        <strain evidence="2 3">MK136</strain>
    </source>
</reference>
<dbReference type="Proteomes" id="UP000273307">
    <property type="component" value="Unassembled WGS sequence"/>
</dbReference>
<keyword evidence="1" id="KW-0732">Signal</keyword>
<organism evidence="2 3">
    <name type="scientific">Mycobacterium attenuatum</name>
    <dbReference type="NCBI Taxonomy" id="2341086"/>
    <lineage>
        <taxon>Bacteria</taxon>
        <taxon>Bacillati</taxon>
        <taxon>Actinomycetota</taxon>
        <taxon>Actinomycetes</taxon>
        <taxon>Mycobacteriales</taxon>
        <taxon>Mycobacteriaceae</taxon>
        <taxon>Mycobacterium</taxon>
    </lineage>
</organism>
<protein>
    <recommendedName>
        <fullName evidence="4">Serine/threonine-protein kinase PknH</fullName>
    </recommendedName>
</protein>
<evidence type="ECO:0008006" key="4">
    <source>
        <dbReference type="Google" id="ProtNLM"/>
    </source>
</evidence>
<feature type="chain" id="PRO_5019747365" description="Serine/threonine-protein kinase PknH" evidence="1">
    <location>
        <begin position="31"/>
        <end position="231"/>
    </location>
</feature>
<dbReference type="EMBL" id="UPHP01000027">
    <property type="protein sequence ID" value="VBA35838.1"/>
    <property type="molecule type" value="Genomic_DNA"/>
</dbReference>
<dbReference type="AlphaFoldDB" id="A0A498PUM4"/>
<evidence type="ECO:0000313" key="2">
    <source>
        <dbReference type="EMBL" id="VBA35838.1"/>
    </source>
</evidence>
<evidence type="ECO:0000256" key="1">
    <source>
        <dbReference type="SAM" id="SignalP"/>
    </source>
</evidence>
<evidence type="ECO:0000313" key="3">
    <source>
        <dbReference type="Proteomes" id="UP000273307"/>
    </source>
</evidence>
<name>A0A498PUM4_9MYCO</name>
<gene>
    <name evidence="2" type="ORF">LAUMK136_01161</name>
</gene>
<feature type="signal peptide" evidence="1">
    <location>
        <begin position="1"/>
        <end position="30"/>
    </location>
</feature>
<accession>A0A498PUM4</accession>
<sequence>MSSMLRASRVASAILMALVATIAAASPARADALADLLRVLPAGYGGNSCKPADSGDSKGALAAVNCRDNSLPGGPTSATYWLFGDSSSMYDAFNAYVKGPEWAPATCPGMQSPEATAVRGSDGKRYGLIACGRGTGTDWQIRDGAVAWTRDADHFFGVAYVGYQGQAYPTSLFNWIRAQQIQSDCAASGGTYSAWRGGAGINYSHCCFKGSDGKQFCDEYVDGAYQGRSPG</sequence>